<evidence type="ECO:0000313" key="3">
    <source>
        <dbReference type="Proteomes" id="UP000735302"/>
    </source>
</evidence>
<gene>
    <name evidence="2" type="ORF">PoB_004762200</name>
</gene>
<sequence>MSSAPPLASAGSWVTEGRTYARSRHRTDTTDTNPCAGAHRYGGHYKFLDHIINEEVRSRIRQAIGNHDDHLTELNWYGHVTRSLGLAKTFLQGTVHGVTWRNRQRKRWEDNIYKQLRTEKDGGGWFTKLQWRHNSHKD</sequence>
<name>A0AAV4BP44_9GAST</name>
<reference evidence="2 3" key="1">
    <citation type="journal article" date="2021" name="Elife">
        <title>Chloroplast acquisition without the gene transfer in kleptoplastic sea slugs, Plakobranchus ocellatus.</title>
        <authorList>
            <person name="Maeda T."/>
            <person name="Takahashi S."/>
            <person name="Yoshida T."/>
            <person name="Shimamura S."/>
            <person name="Takaki Y."/>
            <person name="Nagai Y."/>
            <person name="Toyoda A."/>
            <person name="Suzuki Y."/>
            <person name="Arimoto A."/>
            <person name="Ishii H."/>
            <person name="Satoh N."/>
            <person name="Nishiyama T."/>
            <person name="Hasebe M."/>
            <person name="Maruyama T."/>
            <person name="Minagawa J."/>
            <person name="Obokata J."/>
            <person name="Shigenobu S."/>
        </authorList>
    </citation>
    <scope>NUCLEOTIDE SEQUENCE [LARGE SCALE GENOMIC DNA]</scope>
</reference>
<protein>
    <submittedName>
        <fullName evidence="2">Uncharacterized protein</fullName>
    </submittedName>
</protein>
<dbReference type="Proteomes" id="UP000735302">
    <property type="component" value="Unassembled WGS sequence"/>
</dbReference>
<proteinExistence type="predicted"/>
<feature type="region of interest" description="Disordered" evidence="1">
    <location>
        <begin position="1"/>
        <end position="35"/>
    </location>
</feature>
<keyword evidence="3" id="KW-1185">Reference proteome</keyword>
<comment type="caution">
    <text evidence="2">The sequence shown here is derived from an EMBL/GenBank/DDBJ whole genome shotgun (WGS) entry which is preliminary data.</text>
</comment>
<evidence type="ECO:0000313" key="2">
    <source>
        <dbReference type="EMBL" id="GFO21117.1"/>
    </source>
</evidence>
<dbReference type="EMBL" id="BLXT01005251">
    <property type="protein sequence ID" value="GFO21117.1"/>
    <property type="molecule type" value="Genomic_DNA"/>
</dbReference>
<organism evidence="2 3">
    <name type="scientific">Plakobranchus ocellatus</name>
    <dbReference type="NCBI Taxonomy" id="259542"/>
    <lineage>
        <taxon>Eukaryota</taxon>
        <taxon>Metazoa</taxon>
        <taxon>Spiralia</taxon>
        <taxon>Lophotrochozoa</taxon>
        <taxon>Mollusca</taxon>
        <taxon>Gastropoda</taxon>
        <taxon>Heterobranchia</taxon>
        <taxon>Euthyneura</taxon>
        <taxon>Panpulmonata</taxon>
        <taxon>Sacoglossa</taxon>
        <taxon>Placobranchoidea</taxon>
        <taxon>Plakobranchidae</taxon>
        <taxon>Plakobranchus</taxon>
    </lineage>
</organism>
<accession>A0AAV4BP44</accession>
<evidence type="ECO:0000256" key="1">
    <source>
        <dbReference type="SAM" id="MobiDB-lite"/>
    </source>
</evidence>
<dbReference type="AlphaFoldDB" id="A0AAV4BP44"/>